<feature type="region of interest" description="Disordered" evidence="4">
    <location>
        <begin position="153"/>
        <end position="183"/>
    </location>
</feature>
<dbReference type="Pfam" id="PF07765">
    <property type="entry name" value="KIP1"/>
    <property type="match status" value="1"/>
</dbReference>
<organism evidence="6 8">
    <name type="scientific">Lithospermum erythrorhizon</name>
    <name type="common">Purple gromwell</name>
    <name type="synonym">Lithospermum officinale var. erythrorhizon</name>
    <dbReference type="NCBI Taxonomy" id="34254"/>
    <lineage>
        <taxon>Eukaryota</taxon>
        <taxon>Viridiplantae</taxon>
        <taxon>Streptophyta</taxon>
        <taxon>Embryophyta</taxon>
        <taxon>Tracheophyta</taxon>
        <taxon>Spermatophyta</taxon>
        <taxon>Magnoliopsida</taxon>
        <taxon>eudicotyledons</taxon>
        <taxon>Gunneridae</taxon>
        <taxon>Pentapetalae</taxon>
        <taxon>asterids</taxon>
        <taxon>lamiids</taxon>
        <taxon>Boraginales</taxon>
        <taxon>Boraginaceae</taxon>
        <taxon>Boraginoideae</taxon>
        <taxon>Lithospermeae</taxon>
        <taxon>Lithospermum</taxon>
    </lineage>
</organism>
<dbReference type="PANTHER" id="PTHR32258">
    <property type="entry name" value="PROTEIN NETWORKED 4A"/>
    <property type="match status" value="1"/>
</dbReference>
<evidence type="ECO:0000256" key="1">
    <source>
        <dbReference type="ARBA" id="ARBA00023054"/>
    </source>
</evidence>
<gene>
    <name evidence="6" type="ORF">LIER_35957</name>
    <name evidence="7" type="ORF">LIER_35960</name>
</gene>
<dbReference type="GO" id="GO:0005774">
    <property type="term" value="C:vacuolar membrane"/>
    <property type="evidence" value="ECO:0007669"/>
    <property type="project" value="TreeGrafter"/>
</dbReference>
<protein>
    <recommendedName>
        <fullName evidence="5">NAB domain-containing protein</fullName>
    </recommendedName>
</protein>
<dbReference type="Proteomes" id="UP001454036">
    <property type="component" value="Unassembled WGS sequence"/>
</dbReference>
<comment type="caution">
    <text evidence="6">The sequence shown here is derived from an EMBL/GenBank/DDBJ whole genome shotgun (WGS) entry which is preliminary data.</text>
</comment>
<dbReference type="PANTHER" id="PTHR32258:SF3">
    <property type="entry name" value="PROTEIN NETWORKED 4A"/>
    <property type="match status" value="1"/>
</dbReference>
<feature type="coiled-coil region" evidence="3">
    <location>
        <begin position="183"/>
        <end position="255"/>
    </location>
</feature>
<dbReference type="PROSITE" id="PS51774">
    <property type="entry name" value="NAB"/>
    <property type="match status" value="1"/>
</dbReference>
<evidence type="ECO:0000256" key="4">
    <source>
        <dbReference type="SAM" id="MobiDB-lite"/>
    </source>
</evidence>
<feature type="coiled-coil region" evidence="3">
    <location>
        <begin position="375"/>
        <end position="406"/>
    </location>
</feature>
<dbReference type="AlphaFoldDB" id="A0AAV3NYQ7"/>
<evidence type="ECO:0000313" key="6">
    <source>
        <dbReference type="EMBL" id="GAA0144550.1"/>
    </source>
</evidence>
<accession>A0AAV3NYQ7</accession>
<proteinExistence type="inferred from homology"/>
<keyword evidence="1 3" id="KW-0175">Coiled coil</keyword>
<sequence>MSSTSAKSHKLRRLESKKSHSWWWDSHVSPKNSKWLQENLQDMDQNVKRMLKLIEEDAESFAKRAEMYYQKRPELVKLVEEFYRMYRSLAERYDLVTGELRKNMPSDLRSQSSGISEGSYEPPSICTSPDRRPVRRRSGARAAGFEFFLGTGGTSSELGSREGDESSTLDSESESDESVVSDDQILNRKINELEVELRDVKEKLRTQQEDISECSSLGSKHSTYDEELRVVKEKLRLSKEEVNRLKIEMVKFESAKVHGDTDEMEKDLDVEKKPVVQVQDGTIAMTTEGKILELEERLKRTKDVLSESEKELARLRQDLKESRTSEQLLQEQLGIAKKDASSWKAKHGREEREVSKLQDRITRYKSSLADRDQEIRRFKEAITNANKTLSEENSQLQAEITKRQKERSYLDANVRELDLRSQSLEEEVRRVLAGKLEMEASLGAEIDQLKTSISEGNNLVAELTQALDTIAQNHDMLLVERDGLNAKVEELLAEKSSKDERIAVMNQHLHQLHMEHVILMSKTEGAHKLVEELRSRIEELEEQIERQKELIQERAEEKREVIRQLCFSLEHYQDRFQHLREALIGHKRIPIKAR</sequence>
<dbReference type="EMBL" id="BAABME010016116">
    <property type="protein sequence ID" value="GAA0144550.1"/>
    <property type="molecule type" value="Genomic_DNA"/>
</dbReference>
<dbReference type="InterPro" id="IPR011684">
    <property type="entry name" value="NAB"/>
</dbReference>
<evidence type="ECO:0000313" key="8">
    <source>
        <dbReference type="Proteomes" id="UP001454036"/>
    </source>
</evidence>
<name>A0AAV3NYQ7_LITER</name>
<dbReference type="EMBL" id="BAABME010016121">
    <property type="protein sequence ID" value="GAA0144571.1"/>
    <property type="molecule type" value="Genomic_DNA"/>
</dbReference>
<feature type="coiled-coil region" evidence="3">
    <location>
        <begin position="474"/>
        <end position="564"/>
    </location>
</feature>
<evidence type="ECO:0000259" key="5">
    <source>
        <dbReference type="PROSITE" id="PS51774"/>
    </source>
</evidence>
<feature type="coiled-coil region" evidence="3">
    <location>
        <begin position="291"/>
        <end position="332"/>
    </location>
</feature>
<keyword evidence="8" id="KW-1185">Reference proteome</keyword>
<evidence type="ECO:0000256" key="2">
    <source>
        <dbReference type="ARBA" id="ARBA00038006"/>
    </source>
</evidence>
<feature type="region of interest" description="Disordered" evidence="4">
    <location>
        <begin position="104"/>
        <end position="135"/>
    </location>
</feature>
<feature type="compositionally biased region" description="Acidic residues" evidence="4">
    <location>
        <begin position="165"/>
        <end position="180"/>
    </location>
</feature>
<dbReference type="InterPro" id="IPR051861">
    <property type="entry name" value="NET_actin-binding_domain"/>
</dbReference>
<feature type="domain" description="NAB" evidence="5">
    <location>
        <begin position="20"/>
        <end position="100"/>
    </location>
</feature>
<comment type="similarity">
    <text evidence="2">Belongs to the NET family.</text>
</comment>
<reference evidence="6 8" key="1">
    <citation type="submission" date="2024-01" db="EMBL/GenBank/DDBJ databases">
        <title>The complete chloroplast genome sequence of Lithospermum erythrorhizon: insights into the phylogenetic relationship among Boraginaceae species and the maternal lineages of purple gromwells.</title>
        <authorList>
            <person name="Okada T."/>
            <person name="Watanabe K."/>
        </authorList>
    </citation>
    <scope>NUCLEOTIDE SEQUENCE [LARGE SCALE GENOMIC DNA]</scope>
</reference>
<dbReference type="GO" id="GO:0003779">
    <property type="term" value="F:actin binding"/>
    <property type="evidence" value="ECO:0007669"/>
    <property type="project" value="InterPro"/>
</dbReference>
<evidence type="ECO:0000313" key="7">
    <source>
        <dbReference type="EMBL" id="GAA0144571.1"/>
    </source>
</evidence>
<evidence type="ECO:0000256" key="3">
    <source>
        <dbReference type="SAM" id="Coils"/>
    </source>
</evidence>